<evidence type="ECO:0000313" key="1">
    <source>
        <dbReference type="EnsemblPlants" id="KQL09920"/>
    </source>
</evidence>
<dbReference type="AlphaFoldDB" id="K3Y0R9"/>
<dbReference type="InParanoid" id="K3Y0R9"/>
<organism evidence="1 2">
    <name type="scientific">Setaria italica</name>
    <name type="common">Foxtail millet</name>
    <name type="synonym">Panicum italicum</name>
    <dbReference type="NCBI Taxonomy" id="4555"/>
    <lineage>
        <taxon>Eukaryota</taxon>
        <taxon>Viridiplantae</taxon>
        <taxon>Streptophyta</taxon>
        <taxon>Embryophyta</taxon>
        <taxon>Tracheophyta</taxon>
        <taxon>Spermatophyta</taxon>
        <taxon>Magnoliopsida</taxon>
        <taxon>Liliopsida</taxon>
        <taxon>Poales</taxon>
        <taxon>Poaceae</taxon>
        <taxon>PACMAD clade</taxon>
        <taxon>Panicoideae</taxon>
        <taxon>Panicodae</taxon>
        <taxon>Paniceae</taxon>
        <taxon>Cenchrinae</taxon>
        <taxon>Setaria</taxon>
    </lineage>
</organism>
<dbReference type="Proteomes" id="UP000004995">
    <property type="component" value="Unassembled WGS sequence"/>
</dbReference>
<protein>
    <submittedName>
        <fullName evidence="1">Uncharacterized protein</fullName>
    </submittedName>
</protein>
<sequence>MIWHPAIFTVYIMALCHVPIRQKDTLRCLRSVQRSHTRQTNGLKLTSLKNGLRSAKENVSA</sequence>
<keyword evidence="2" id="KW-1185">Reference proteome</keyword>
<reference evidence="1" key="2">
    <citation type="submission" date="2018-08" db="UniProtKB">
        <authorList>
            <consortium name="EnsemblPlants"/>
        </authorList>
    </citation>
    <scope>IDENTIFICATION</scope>
    <source>
        <strain evidence="1">Yugu1</strain>
    </source>
</reference>
<name>K3Y0R9_SETIT</name>
<dbReference type="Gramene" id="KQL09920">
    <property type="protein sequence ID" value="KQL09920"/>
    <property type="gene ID" value="SETIT_007780mg"/>
</dbReference>
<reference evidence="2" key="1">
    <citation type="journal article" date="2012" name="Nat. Biotechnol.">
        <title>Reference genome sequence of the model plant Setaria.</title>
        <authorList>
            <person name="Bennetzen J.L."/>
            <person name="Schmutz J."/>
            <person name="Wang H."/>
            <person name="Percifield R."/>
            <person name="Hawkins J."/>
            <person name="Pontaroli A.C."/>
            <person name="Estep M."/>
            <person name="Feng L."/>
            <person name="Vaughn J.N."/>
            <person name="Grimwood J."/>
            <person name="Jenkins J."/>
            <person name="Barry K."/>
            <person name="Lindquist E."/>
            <person name="Hellsten U."/>
            <person name="Deshpande S."/>
            <person name="Wang X."/>
            <person name="Wu X."/>
            <person name="Mitros T."/>
            <person name="Triplett J."/>
            <person name="Yang X."/>
            <person name="Ye C.Y."/>
            <person name="Mauro-Herrera M."/>
            <person name="Wang L."/>
            <person name="Li P."/>
            <person name="Sharma M."/>
            <person name="Sharma R."/>
            <person name="Ronald P.C."/>
            <person name="Panaud O."/>
            <person name="Kellogg E.A."/>
            <person name="Brutnell T.P."/>
            <person name="Doust A.N."/>
            <person name="Tuskan G.A."/>
            <person name="Rokhsar D."/>
            <person name="Devos K.M."/>
        </authorList>
    </citation>
    <scope>NUCLEOTIDE SEQUENCE [LARGE SCALE GENOMIC DNA]</scope>
    <source>
        <strain evidence="2">cv. Yugu1</strain>
    </source>
</reference>
<dbReference type="EMBL" id="AGNK02002295">
    <property type="status" value="NOT_ANNOTATED_CDS"/>
    <property type="molecule type" value="Genomic_DNA"/>
</dbReference>
<proteinExistence type="predicted"/>
<accession>K3Y0R9</accession>
<evidence type="ECO:0000313" key="2">
    <source>
        <dbReference type="Proteomes" id="UP000004995"/>
    </source>
</evidence>
<dbReference type="HOGENOM" id="CLU_2927016_0_0_1"/>
<dbReference type="EnsemblPlants" id="KQL09920">
    <property type="protein sequence ID" value="KQL09920"/>
    <property type="gene ID" value="SETIT_007780mg"/>
</dbReference>